<reference evidence="2 3" key="1">
    <citation type="submission" date="2024-01" db="EMBL/GenBank/DDBJ databases">
        <authorList>
            <person name="Waweru B."/>
        </authorList>
    </citation>
    <scope>NUCLEOTIDE SEQUENCE [LARGE SCALE GENOMIC DNA]</scope>
</reference>
<dbReference type="EMBL" id="CAWUPB010001156">
    <property type="protein sequence ID" value="CAK7338928.1"/>
    <property type="molecule type" value="Genomic_DNA"/>
</dbReference>
<protein>
    <recommendedName>
        <fullName evidence="1">F-box domain-containing protein</fullName>
    </recommendedName>
</protein>
<dbReference type="CDD" id="cd22165">
    <property type="entry name" value="F-box_AtSKIP22-like"/>
    <property type="match status" value="1"/>
</dbReference>
<dbReference type="AlphaFoldDB" id="A0AAV1RS97"/>
<dbReference type="InterPro" id="IPR001810">
    <property type="entry name" value="F-box_dom"/>
</dbReference>
<dbReference type="Pfam" id="PF00646">
    <property type="entry name" value="F-box"/>
    <property type="match status" value="1"/>
</dbReference>
<dbReference type="PANTHER" id="PTHR47602">
    <property type="entry name" value="F-BOX PROTEIN SKIP22"/>
    <property type="match status" value="1"/>
</dbReference>
<accession>A0AAV1RS97</accession>
<feature type="domain" description="F-box" evidence="1">
    <location>
        <begin position="115"/>
        <end position="151"/>
    </location>
</feature>
<evidence type="ECO:0000313" key="3">
    <source>
        <dbReference type="Proteomes" id="UP001314170"/>
    </source>
</evidence>
<comment type="caution">
    <text evidence="2">The sequence shown here is derived from an EMBL/GenBank/DDBJ whole genome shotgun (WGS) entry which is preliminary data.</text>
</comment>
<evidence type="ECO:0000259" key="1">
    <source>
        <dbReference type="Pfam" id="PF00646"/>
    </source>
</evidence>
<proteinExistence type="predicted"/>
<gene>
    <name evidence="2" type="ORF">DCAF_LOCUS13976</name>
</gene>
<name>A0AAV1RS97_9ROSI</name>
<organism evidence="2 3">
    <name type="scientific">Dovyalis caffra</name>
    <dbReference type="NCBI Taxonomy" id="77055"/>
    <lineage>
        <taxon>Eukaryota</taxon>
        <taxon>Viridiplantae</taxon>
        <taxon>Streptophyta</taxon>
        <taxon>Embryophyta</taxon>
        <taxon>Tracheophyta</taxon>
        <taxon>Spermatophyta</taxon>
        <taxon>Magnoliopsida</taxon>
        <taxon>eudicotyledons</taxon>
        <taxon>Gunneridae</taxon>
        <taxon>Pentapetalae</taxon>
        <taxon>rosids</taxon>
        <taxon>fabids</taxon>
        <taxon>Malpighiales</taxon>
        <taxon>Salicaceae</taxon>
        <taxon>Flacourtieae</taxon>
        <taxon>Dovyalis</taxon>
    </lineage>
</organism>
<dbReference type="InterPro" id="IPR036047">
    <property type="entry name" value="F-box-like_dom_sf"/>
</dbReference>
<evidence type="ECO:0000313" key="2">
    <source>
        <dbReference type="EMBL" id="CAK7338928.1"/>
    </source>
</evidence>
<dbReference type="Proteomes" id="UP001314170">
    <property type="component" value="Unassembled WGS sequence"/>
</dbReference>
<dbReference type="PANTHER" id="PTHR47602:SF2">
    <property type="entry name" value="F-BOX PROTEIN SKIP22"/>
    <property type="match status" value="1"/>
</dbReference>
<sequence length="175" mass="19969">MELESSYKFAPYILRSVFGDETDVLELLVVSVHEAFSESGLVGFDSHIKFVSDFGSAEICLVLDLLRRNCLEEDRMSEFYHLWKTVKDRIVLPFSIQRTEKTSATLPSCVMHPSSDLKLEILELLPASDVARTACVSSKMQSLCSNNDLWKQKYVDEFGYESETQSFGNWKSRFG</sequence>
<dbReference type="Gene3D" id="1.20.1280.50">
    <property type="match status" value="1"/>
</dbReference>
<dbReference type="SUPFAM" id="SSF81383">
    <property type="entry name" value="F-box domain"/>
    <property type="match status" value="1"/>
</dbReference>
<keyword evidence="3" id="KW-1185">Reference proteome</keyword>